<dbReference type="PANTHER" id="PTHR17224">
    <property type="entry name" value="PEPTIDYL-TRNA HYDROLASE"/>
    <property type="match status" value="1"/>
</dbReference>
<dbReference type="InterPro" id="IPR001328">
    <property type="entry name" value="Pept_tRNA_hydro"/>
</dbReference>
<protein>
    <recommendedName>
        <fullName evidence="5">Peptidyl-tRNA hydrolase</fullName>
    </recommendedName>
</protein>
<evidence type="ECO:0000256" key="2">
    <source>
        <dbReference type="ARBA" id="ARBA00022801"/>
    </source>
</evidence>
<keyword evidence="2" id="KW-0378">Hydrolase</keyword>
<dbReference type="NCBIfam" id="TIGR00447">
    <property type="entry name" value="pth"/>
    <property type="match status" value="1"/>
</dbReference>
<name>A0A383AGT8_9ZZZZ</name>
<dbReference type="EMBL" id="UINC01192022">
    <property type="protein sequence ID" value="SVE06952.1"/>
    <property type="molecule type" value="Genomic_DNA"/>
</dbReference>
<dbReference type="AlphaFoldDB" id="A0A383AGT8"/>
<keyword evidence="3" id="KW-0694">RNA-binding</keyword>
<feature type="non-terminal residue" evidence="4">
    <location>
        <position position="146"/>
    </location>
</feature>
<evidence type="ECO:0000256" key="3">
    <source>
        <dbReference type="ARBA" id="ARBA00022884"/>
    </source>
</evidence>
<evidence type="ECO:0008006" key="5">
    <source>
        <dbReference type="Google" id="ProtNLM"/>
    </source>
</evidence>
<keyword evidence="1" id="KW-0820">tRNA-binding</keyword>
<accession>A0A383AGT8</accession>
<dbReference type="InterPro" id="IPR036416">
    <property type="entry name" value="Pept_tRNA_hydro_sf"/>
</dbReference>
<evidence type="ECO:0000256" key="1">
    <source>
        <dbReference type="ARBA" id="ARBA00022555"/>
    </source>
</evidence>
<dbReference type="SUPFAM" id="SSF53178">
    <property type="entry name" value="Peptidyl-tRNA hydrolase-like"/>
    <property type="match status" value="1"/>
</dbReference>
<dbReference type="PANTHER" id="PTHR17224:SF1">
    <property type="entry name" value="PEPTIDYL-TRNA HYDROLASE"/>
    <property type="match status" value="1"/>
</dbReference>
<gene>
    <name evidence="4" type="ORF">METZ01_LOCUS459806</name>
</gene>
<dbReference type="Pfam" id="PF01195">
    <property type="entry name" value="Pept_tRNA_hydro"/>
    <property type="match status" value="1"/>
</dbReference>
<dbReference type="GO" id="GO:0004045">
    <property type="term" value="F:peptidyl-tRNA hydrolase activity"/>
    <property type="evidence" value="ECO:0007669"/>
    <property type="project" value="InterPro"/>
</dbReference>
<proteinExistence type="predicted"/>
<reference evidence="4" key="1">
    <citation type="submission" date="2018-05" db="EMBL/GenBank/DDBJ databases">
        <authorList>
            <person name="Lanie J.A."/>
            <person name="Ng W.-L."/>
            <person name="Kazmierczak K.M."/>
            <person name="Andrzejewski T.M."/>
            <person name="Davidsen T.M."/>
            <person name="Wayne K.J."/>
            <person name="Tettelin H."/>
            <person name="Glass J.I."/>
            <person name="Rusch D."/>
            <person name="Podicherti R."/>
            <person name="Tsui H.-C.T."/>
            <person name="Winkler M.E."/>
        </authorList>
    </citation>
    <scope>NUCLEOTIDE SEQUENCE</scope>
</reference>
<dbReference type="CDD" id="cd00462">
    <property type="entry name" value="PTH"/>
    <property type="match status" value="1"/>
</dbReference>
<organism evidence="4">
    <name type="scientific">marine metagenome</name>
    <dbReference type="NCBI Taxonomy" id="408172"/>
    <lineage>
        <taxon>unclassified sequences</taxon>
        <taxon>metagenomes</taxon>
        <taxon>ecological metagenomes</taxon>
    </lineage>
</organism>
<dbReference type="GO" id="GO:0000049">
    <property type="term" value="F:tRNA binding"/>
    <property type="evidence" value="ECO:0007669"/>
    <property type="project" value="UniProtKB-KW"/>
</dbReference>
<dbReference type="Gene3D" id="3.40.50.1470">
    <property type="entry name" value="Peptidyl-tRNA hydrolase"/>
    <property type="match status" value="1"/>
</dbReference>
<evidence type="ECO:0000313" key="4">
    <source>
        <dbReference type="EMBL" id="SVE06952.1"/>
    </source>
</evidence>
<sequence length="146" mass="15797">MADKQRIALSKSKHKALYGEGEIGGCQVIIAKPMTYMNNSGQAAKLLLSALGISPNQVLVIHDDIDLPLGKIKVKTKGGDAGQLGVRSITEKVGTDQYCRIRVGVGRPDDQGDIVDYVLTSFTEAETQLLNEVIEEAIIKVEETLM</sequence>